<sequence length="457" mass="51491">MNFDELLSHYKAKACIVSVEFFPDGTYGNIRVVAGNKAHCDDMASLNHPFEPGCPYEACFPKNPNFEEHCYCCVHEGKPLHAYVDLYMMGLWLNMFLLPLDSDQENIGYCIYCYDVTPKADSSAMADLSADTAADVLKACIKLRGSGDIKHAFQDVVEDIRQICGSDHCCILLTDDEKCTCSIFAESLRRGSSLYPMARYIEGFYTITETWPGTLAGSTCIILKDERDMDKLREQNPVWSASLDYAGVKSVVLFPLRHGGKLLGYMWALNFNIDDVIKIKETLELTTFFIASEIASYKLLNKLEVMSTIDSLTGIKNRNVMNNYVDQIVEGQVPMPKAVLFADLNGLKRVNDEQGHVAGDKMLRKAASILQSIFHDGEVFRAGGDEFMVLVSEIDESEAQRRIDQVHYLSKITDDVRFSIGLSYGEMDIRAAMRHADECMYADKNAYYMANPELKYR</sequence>
<reference evidence="6" key="2">
    <citation type="submission" date="2010-08" db="EMBL/GenBank/DDBJ databases">
        <title>Complete sequence of Fibrobacter succinogenes subsp. succinogenes S85.</title>
        <authorList>
            <person name="Durkin A.S."/>
            <person name="Nelson K.E."/>
            <person name="Morrison M."/>
            <person name="Forsberg C.W."/>
            <person name="Wilson D.B."/>
            <person name="Russell J.B."/>
            <person name="Cann I.K.O."/>
            <person name="Mackie R.I."/>
            <person name="White B.A."/>
        </authorList>
    </citation>
    <scope>NUCLEOTIDE SEQUENCE [LARGE SCALE GENOMIC DNA]</scope>
    <source>
        <strain evidence="6">ATCC 19169 / S85</strain>
    </source>
</reference>
<dbReference type="InterPro" id="IPR029787">
    <property type="entry name" value="Nucleotide_cyclase"/>
</dbReference>
<dbReference type="HOGENOM" id="CLU_000445_70_66_0"/>
<dbReference type="Proteomes" id="UP000000517">
    <property type="component" value="Chromosome"/>
</dbReference>
<dbReference type="InterPro" id="IPR029016">
    <property type="entry name" value="GAF-like_dom_sf"/>
</dbReference>
<name>C9RQA0_FIBSS</name>
<evidence type="ECO:0000313" key="4">
    <source>
        <dbReference type="EMBL" id="ACX74777.1"/>
    </source>
</evidence>
<dbReference type="SMART" id="SM00267">
    <property type="entry name" value="GGDEF"/>
    <property type="match status" value="1"/>
</dbReference>
<dbReference type="KEGG" id="fsc:FSU_1636"/>
<dbReference type="PANTHER" id="PTHR45138:SF9">
    <property type="entry name" value="DIGUANYLATE CYCLASE DGCM-RELATED"/>
    <property type="match status" value="1"/>
</dbReference>
<dbReference type="PATRIC" id="fig|59374.8.peg.1576"/>
<dbReference type="EMBL" id="CP002158">
    <property type="protein sequence ID" value="ADL27351.1"/>
    <property type="molecule type" value="Genomic_DNA"/>
</dbReference>
<dbReference type="InterPro" id="IPR043128">
    <property type="entry name" value="Rev_trsase/Diguanyl_cyclase"/>
</dbReference>
<evidence type="ECO:0000313" key="6">
    <source>
        <dbReference type="Proteomes" id="UP000000517"/>
    </source>
</evidence>
<dbReference type="STRING" id="59374.FSU_1636"/>
<reference evidence="4 7" key="1">
    <citation type="submission" date="2009-10" db="EMBL/GenBank/DDBJ databases">
        <title>Complete sequence of Fibrobacter succinogenes subsp. succinogenes S85.</title>
        <authorList>
            <consortium name="US DOE Joint Genome Institute"/>
            <person name="Lucas S."/>
            <person name="Copeland A."/>
            <person name="Lapidus A."/>
            <person name="Glavina del Rio T."/>
            <person name="Tice H."/>
            <person name="Bruce D."/>
            <person name="Goodwin L."/>
            <person name="Pitluck S."/>
            <person name="Chertkov O."/>
            <person name="Detter J.C."/>
            <person name="Han C."/>
            <person name="Tapia R."/>
            <person name="Larimer F."/>
            <person name="Land M."/>
            <person name="Hauser L."/>
            <person name="Kyrpides N."/>
            <person name="Mikhailova N."/>
            <person name="Weimer P.J."/>
            <person name="Stevenson D.M."/>
            <person name="Boyum J."/>
            <person name="Brumm P.I."/>
            <person name="Mead D."/>
        </authorList>
    </citation>
    <scope>NUCLEOTIDE SEQUENCE [LARGE SCALE GENOMIC DNA]</scope>
    <source>
        <strain evidence="7">ATCC 19169 / S85</strain>
        <strain evidence="4">S85</strain>
    </source>
</reference>
<proteinExistence type="predicted"/>
<dbReference type="Proteomes" id="UP000001497">
    <property type="component" value="Chromosome"/>
</dbReference>
<dbReference type="InterPro" id="IPR000160">
    <property type="entry name" value="GGDEF_dom"/>
</dbReference>
<comment type="catalytic activity">
    <reaction evidence="2">
        <text>2 GTP = 3',3'-c-di-GMP + 2 diphosphate</text>
        <dbReference type="Rhea" id="RHEA:24898"/>
        <dbReference type="ChEBI" id="CHEBI:33019"/>
        <dbReference type="ChEBI" id="CHEBI:37565"/>
        <dbReference type="ChEBI" id="CHEBI:58805"/>
        <dbReference type="EC" id="2.7.7.65"/>
    </reaction>
</comment>
<dbReference type="Pfam" id="PF00990">
    <property type="entry name" value="GGDEF"/>
    <property type="match status" value="1"/>
</dbReference>
<accession>C9RQA0</accession>
<dbReference type="AlphaFoldDB" id="C9RQA0"/>
<evidence type="ECO:0000256" key="1">
    <source>
        <dbReference type="ARBA" id="ARBA00012528"/>
    </source>
</evidence>
<dbReference type="SUPFAM" id="SSF55781">
    <property type="entry name" value="GAF domain-like"/>
    <property type="match status" value="1"/>
</dbReference>
<dbReference type="Gene3D" id="3.30.450.40">
    <property type="match status" value="1"/>
</dbReference>
<dbReference type="Gene3D" id="3.30.70.270">
    <property type="match status" value="1"/>
</dbReference>
<dbReference type="EC" id="2.7.7.65" evidence="1"/>
<keyword evidence="7" id="KW-1185">Reference proteome</keyword>
<dbReference type="InterPro" id="IPR003018">
    <property type="entry name" value="GAF"/>
</dbReference>
<dbReference type="EMBL" id="CP001792">
    <property type="protein sequence ID" value="ACX74777.1"/>
    <property type="molecule type" value="Genomic_DNA"/>
</dbReference>
<gene>
    <name evidence="4" type="ordered locus">Fisuc_1174</name>
    <name evidence="5" type="ordered locus">FSU_1636</name>
</gene>
<organism evidence="5 6">
    <name type="scientific">Fibrobacter succinogenes (strain ATCC 19169 / S85)</name>
    <dbReference type="NCBI Taxonomy" id="59374"/>
    <lineage>
        <taxon>Bacteria</taxon>
        <taxon>Pseudomonadati</taxon>
        <taxon>Fibrobacterota</taxon>
        <taxon>Fibrobacteria</taxon>
        <taxon>Fibrobacterales</taxon>
        <taxon>Fibrobacteraceae</taxon>
        <taxon>Fibrobacter</taxon>
    </lineage>
</organism>
<dbReference type="KEGG" id="fsu:Fisuc_1174"/>
<dbReference type="Pfam" id="PF01590">
    <property type="entry name" value="GAF"/>
    <property type="match status" value="1"/>
</dbReference>
<reference evidence="5" key="3">
    <citation type="submission" date="2010-08" db="EMBL/GenBank/DDBJ databases">
        <authorList>
            <person name="Durkin A.S."/>
            <person name="Nelson K.E."/>
            <person name="Morrison M."/>
            <person name="Forsberg C.W."/>
            <person name="Wilson D.B."/>
            <person name="Russell J.B."/>
            <person name="Cann I.K.O."/>
            <person name="Mackie R.I."/>
            <person name="White B.A."/>
        </authorList>
    </citation>
    <scope>NUCLEOTIDE SEQUENCE</scope>
    <source>
        <strain evidence="5">S85</strain>
    </source>
</reference>
<dbReference type="PROSITE" id="PS50887">
    <property type="entry name" value="GGDEF"/>
    <property type="match status" value="1"/>
</dbReference>
<feature type="domain" description="GGDEF" evidence="3">
    <location>
        <begin position="335"/>
        <end position="452"/>
    </location>
</feature>
<dbReference type="eggNOG" id="COG2199">
    <property type="taxonomic scope" value="Bacteria"/>
</dbReference>
<dbReference type="SUPFAM" id="SSF55073">
    <property type="entry name" value="Nucleotide cyclase"/>
    <property type="match status" value="1"/>
</dbReference>
<evidence type="ECO:0000259" key="3">
    <source>
        <dbReference type="PROSITE" id="PS50887"/>
    </source>
</evidence>
<dbReference type="GO" id="GO:0052621">
    <property type="term" value="F:diguanylate cyclase activity"/>
    <property type="evidence" value="ECO:0007669"/>
    <property type="project" value="UniProtKB-EC"/>
</dbReference>
<evidence type="ECO:0000256" key="2">
    <source>
        <dbReference type="ARBA" id="ARBA00034247"/>
    </source>
</evidence>
<dbReference type="CDD" id="cd01949">
    <property type="entry name" value="GGDEF"/>
    <property type="match status" value="1"/>
</dbReference>
<evidence type="ECO:0000313" key="5">
    <source>
        <dbReference type="EMBL" id="ADL27351.1"/>
    </source>
</evidence>
<dbReference type="PANTHER" id="PTHR45138">
    <property type="entry name" value="REGULATORY COMPONENTS OF SENSORY TRANSDUCTION SYSTEM"/>
    <property type="match status" value="1"/>
</dbReference>
<dbReference type="OrthoDB" id="9801014at2"/>
<dbReference type="InterPro" id="IPR050469">
    <property type="entry name" value="Diguanylate_Cyclase"/>
</dbReference>
<dbReference type="RefSeq" id="WP_014545898.1">
    <property type="nucleotide sequence ID" value="NC_013410.1"/>
</dbReference>
<dbReference type="eggNOG" id="COG2203">
    <property type="taxonomic scope" value="Bacteria"/>
</dbReference>
<protein>
    <recommendedName>
        <fullName evidence="1">diguanylate cyclase</fullName>
        <ecNumber evidence="1">2.7.7.65</ecNumber>
    </recommendedName>
</protein>
<dbReference type="NCBIfam" id="TIGR00254">
    <property type="entry name" value="GGDEF"/>
    <property type="match status" value="1"/>
</dbReference>
<evidence type="ECO:0000313" key="7">
    <source>
        <dbReference type="Proteomes" id="UP000001497"/>
    </source>
</evidence>